<dbReference type="AlphaFoldDB" id="A0A9N9JS74"/>
<keyword evidence="2" id="KW-1185">Reference proteome</keyword>
<evidence type="ECO:0000313" key="1">
    <source>
        <dbReference type="EMBL" id="CAG8789604.1"/>
    </source>
</evidence>
<organism evidence="1 2">
    <name type="scientific">Dentiscutata erythropus</name>
    <dbReference type="NCBI Taxonomy" id="1348616"/>
    <lineage>
        <taxon>Eukaryota</taxon>
        <taxon>Fungi</taxon>
        <taxon>Fungi incertae sedis</taxon>
        <taxon>Mucoromycota</taxon>
        <taxon>Glomeromycotina</taxon>
        <taxon>Glomeromycetes</taxon>
        <taxon>Diversisporales</taxon>
        <taxon>Gigasporaceae</taxon>
        <taxon>Dentiscutata</taxon>
    </lineage>
</organism>
<proteinExistence type="predicted"/>
<sequence>NNIELEIRHDDIRIINFMLDHEHYYEFTFSETYIILENMRQHIGDHLVKIFSDLGIKWKFRQDNNNYLGDLKIFIIISFSFENNRLICKDLFAKLYKTENYKNPNNKQSY</sequence>
<protein>
    <submittedName>
        <fullName evidence="1">16571_t:CDS:1</fullName>
    </submittedName>
</protein>
<evidence type="ECO:0000313" key="2">
    <source>
        <dbReference type="Proteomes" id="UP000789405"/>
    </source>
</evidence>
<gene>
    <name evidence="1" type="ORF">DERYTH_LOCUS21139</name>
</gene>
<comment type="caution">
    <text evidence="1">The sequence shown here is derived from an EMBL/GenBank/DDBJ whole genome shotgun (WGS) entry which is preliminary data.</text>
</comment>
<feature type="non-terminal residue" evidence="1">
    <location>
        <position position="110"/>
    </location>
</feature>
<name>A0A9N9JS74_9GLOM</name>
<reference evidence="1" key="1">
    <citation type="submission" date="2021-06" db="EMBL/GenBank/DDBJ databases">
        <authorList>
            <person name="Kallberg Y."/>
            <person name="Tangrot J."/>
            <person name="Rosling A."/>
        </authorList>
    </citation>
    <scope>NUCLEOTIDE SEQUENCE</scope>
    <source>
        <strain evidence="1">MA453B</strain>
    </source>
</reference>
<accession>A0A9N9JS74</accession>
<dbReference type="Proteomes" id="UP000789405">
    <property type="component" value="Unassembled WGS sequence"/>
</dbReference>
<dbReference type="EMBL" id="CAJVPY010026348">
    <property type="protein sequence ID" value="CAG8789604.1"/>
    <property type="molecule type" value="Genomic_DNA"/>
</dbReference>